<keyword evidence="1" id="KW-0812">Transmembrane</keyword>
<comment type="caution">
    <text evidence="2">The sequence shown here is derived from an EMBL/GenBank/DDBJ whole genome shotgun (WGS) entry which is preliminary data.</text>
</comment>
<evidence type="ECO:0000313" key="2">
    <source>
        <dbReference type="EMBL" id="PJZ67513.1"/>
    </source>
</evidence>
<dbReference type="GO" id="GO:0016787">
    <property type="term" value="F:hydrolase activity"/>
    <property type="evidence" value="ECO:0007669"/>
    <property type="project" value="UniProtKB-KW"/>
</dbReference>
<keyword evidence="2" id="KW-0378">Hydrolase</keyword>
<dbReference type="PANTHER" id="PTHR39456:SF1">
    <property type="entry name" value="METAL-DEPENDENT HYDROLASE"/>
    <property type="match status" value="1"/>
</dbReference>
<sequence length="282" mass="33178">MTNRILEDKDFHFYPVRKPRFEFTENGTSKHWLDNSAYKSHILNTWTLFFPDGERFFIRSTQKFLGKIKDPRVLRNAKAFIGQEAQHAGEHKKTWKLLEDQGYKIQGFVRFVNAFFEKFVERFASPKACMAITAGAEHYTSLVATVGLQIRALDKAESEMKRLWEWHAAEEIEHKSAAYDVFLDIGGNYFRRIVAFLGVTVVFWAATFIGTEILLWQDGLTFKWKTRRDAFRFIFVDEKLFFHAFAAFLRYFKPNFHPEQDDNLDLSKAIFASPEHKYKEIA</sequence>
<dbReference type="AlphaFoldDB" id="A0A2M9ZGG7"/>
<dbReference type="InterPro" id="IPR016516">
    <property type="entry name" value="UCP07580"/>
</dbReference>
<dbReference type="Proteomes" id="UP000231912">
    <property type="component" value="Unassembled WGS sequence"/>
</dbReference>
<name>A0A2M9ZGG7_9LEPT</name>
<organism evidence="2 3">
    <name type="scientific">Leptospira wolffii</name>
    <dbReference type="NCBI Taxonomy" id="409998"/>
    <lineage>
        <taxon>Bacteria</taxon>
        <taxon>Pseudomonadati</taxon>
        <taxon>Spirochaetota</taxon>
        <taxon>Spirochaetia</taxon>
        <taxon>Leptospirales</taxon>
        <taxon>Leptospiraceae</taxon>
        <taxon>Leptospira</taxon>
    </lineage>
</organism>
<keyword evidence="1" id="KW-0472">Membrane</keyword>
<dbReference type="PIRSF" id="PIRSF007580">
    <property type="entry name" value="UCP07580"/>
    <property type="match status" value="1"/>
</dbReference>
<dbReference type="RefSeq" id="WP_100757976.1">
    <property type="nucleotide sequence ID" value="NZ_NPDT01000001.1"/>
</dbReference>
<accession>A0A2M9ZGG7</accession>
<proteinExistence type="predicted"/>
<dbReference type="PANTHER" id="PTHR39456">
    <property type="entry name" value="METAL-DEPENDENT HYDROLASE"/>
    <property type="match status" value="1"/>
</dbReference>
<evidence type="ECO:0000256" key="1">
    <source>
        <dbReference type="SAM" id="Phobius"/>
    </source>
</evidence>
<gene>
    <name evidence="2" type="ORF">CH371_05720</name>
</gene>
<feature type="transmembrane region" description="Helical" evidence="1">
    <location>
        <begin position="193"/>
        <end position="215"/>
    </location>
</feature>
<protein>
    <submittedName>
        <fullName evidence="2">Metal-dependent hydrolase</fullName>
    </submittedName>
</protein>
<keyword evidence="1" id="KW-1133">Transmembrane helix</keyword>
<dbReference type="Pfam" id="PF10118">
    <property type="entry name" value="Metal_hydrol"/>
    <property type="match status" value="1"/>
</dbReference>
<evidence type="ECO:0000313" key="3">
    <source>
        <dbReference type="Proteomes" id="UP000231912"/>
    </source>
</evidence>
<dbReference type="EMBL" id="NPDT01000001">
    <property type="protein sequence ID" value="PJZ67513.1"/>
    <property type="molecule type" value="Genomic_DNA"/>
</dbReference>
<reference evidence="2 3" key="1">
    <citation type="submission" date="2017-07" db="EMBL/GenBank/DDBJ databases">
        <title>Leptospira spp. isolated from tropical soils.</title>
        <authorList>
            <person name="Thibeaux R."/>
            <person name="Iraola G."/>
            <person name="Ferres I."/>
            <person name="Bierque E."/>
            <person name="Girault D."/>
            <person name="Soupe-Gilbert M.-E."/>
            <person name="Picardeau M."/>
            <person name="Goarant C."/>
        </authorList>
    </citation>
    <scope>NUCLEOTIDE SEQUENCE [LARGE SCALE GENOMIC DNA]</scope>
    <source>
        <strain evidence="2 3">FH2-C-A2</strain>
    </source>
</reference>